<dbReference type="EMBL" id="CP127527">
    <property type="protein sequence ID" value="XRI76144.1"/>
    <property type="molecule type" value="Genomic_DNA"/>
</dbReference>
<protein>
    <submittedName>
        <fullName evidence="1">Uncharacterized protein</fullName>
    </submittedName>
</protein>
<name>A0ACD5HL50_9PROT</name>
<accession>A0ACD5HL50</accession>
<reference evidence="1 2" key="1">
    <citation type="journal article" date="2019" name="Int. J. Syst. Evol. Microbiol.">
        <title>Acidithiobacillus sulfuriphilus sp. nov.: an extremely acidophilic sulfur-oxidizing chemolithotroph isolated from a neutral pH environment.</title>
        <authorList>
            <person name="Falagan C."/>
            <person name="Moya-Beltran A."/>
            <person name="Castro M."/>
            <person name="Quatrini R."/>
            <person name="Johnson D.B."/>
        </authorList>
    </citation>
    <scope>NUCLEOTIDE SEQUENCE [LARGE SCALE GENOMIC DNA]</scope>
    <source>
        <strain evidence="1 2">CJ-2</strain>
    </source>
</reference>
<keyword evidence="2" id="KW-1185">Reference proteome</keyword>
<evidence type="ECO:0000313" key="2">
    <source>
        <dbReference type="Proteomes" id="UP000271650"/>
    </source>
</evidence>
<gene>
    <name evidence="1" type="ORF">EC580_009220</name>
</gene>
<organism evidence="1 2">
    <name type="scientific">Acidithiobacillus sulfuriphilus</name>
    <dbReference type="NCBI Taxonomy" id="1867749"/>
    <lineage>
        <taxon>Bacteria</taxon>
        <taxon>Pseudomonadati</taxon>
        <taxon>Pseudomonadota</taxon>
        <taxon>Acidithiobacillia</taxon>
        <taxon>Acidithiobacillales</taxon>
        <taxon>Acidithiobacillaceae</taxon>
        <taxon>Acidithiobacillus</taxon>
    </lineage>
</organism>
<sequence>MDIHHLASAISTSINNANRAASTPAAPASGSVTSAATASPGEAKAVSAASLQKAISTLQDQVAQKSSIDLQAGLDPNGGHPGQVLVKLSDKVTKQVFFQYYAPPDQVVKSAQGSAGAALPPGSVVSSKA</sequence>
<proteinExistence type="predicted"/>
<dbReference type="Proteomes" id="UP000271650">
    <property type="component" value="Chromosome"/>
</dbReference>
<evidence type="ECO:0000313" key="1">
    <source>
        <dbReference type="EMBL" id="XRI76144.1"/>
    </source>
</evidence>